<evidence type="ECO:0000313" key="5">
    <source>
        <dbReference type="Proteomes" id="UP001585018"/>
    </source>
</evidence>
<evidence type="ECO:0000256" key="1">
    <source>
        <dbReference type="ARBA" id="ARBA00022801"/>
    </source>
</evidence>
<evidence type="ECO:0000313" key="4">
    <source>
        <dbReference type="EMBL" id="MFB8751269.1"/>
    </source>
</evidence>
<dbReference type="SMART" id="SM00331">
    <property type="entry name" value="PP2C_SIG"/>
    <property type="match status" value="1"/>
</dbReference>
<dbReference type="Gene3D" id="3.60.40.10">
    <property type="entry name" value="PPM-type phosphatase domain"/>
    <property type="match status" value="1"/>
</dbReference>
<evidence type="ECO:0000256" key="2">
    <source>
        <dbReference type="SAM" id="MobiDB-lite"/>
    </source>
</evidence>
<proteinExistence type="predicted"/>
<keyword evidence="5" id="KW-1185">Reference proteome</keyword>
<dbReference type="PANTHER" id="PTHR43156:SF2">
    <property type="entry name" value="STAGE II SPORULATION PROTEIN E"/>
    <property type="match status" value="1"/>
</dbReference>
<dbReference type="EC" id="3.1.3.16" evidence="4"/>
<dbReference type="Pfam" id="PF07228">
    <property type="entry name" value="SpoIIE"/>
    <property type="match status" value="1"/>
</dbReference>
<dbReference type="PANTHER" id="PTHR43156">
    <property type="entry name" value="STAGE II SPORULATION PROTEIN E-RELATED"/>
    <property type="match status" value="1"/>
</dbReference>
<organism evidence="4 5">
    <name type="scientific">Streptomyces parvulus</name>
    <dbReference type="NCBI Taxonomy" id="146923"/>
    <lineage>
        <taxon>Bacteria</taxon>
        <taxon>Bacillati</taxon>
        <taxon>Actinomycetota</taxon>
        <taxon>Actinomycetes</taxon>
        <taxon>Kitasatosporales</taxon>
        <taxon>Streptomycetaceae</taxon>
        <taxon>Streptomyces</taxon>
    </lineage>
</organism>
<dbReference type="Proteomes" id="UP001585018">
    <property type="component" value="Unassembled WGS sequence"/>
</dbReference>
<keyword evidence="1 4" id="KW-0378">Hydrolase</keyword>
<comment type="caution">
    <text evidence="4">The sequence shown here is derived from an EMBL/GenBank/DDBJ whole genome shotgun (WGS) entry which is preliminary data.</text>
</comment>
<dbReference type="GO" id="GO:0004722">
    <property type="term" value="F:protein serine/threonine phosphatase activity"/>
    <property type="evidence" value="ECO:0007669"/>
    <property type="project" value="UniProtKB-EC"/>
</dbReference>
<dbReference type="RefSeq" id="WP_376719327.1">
    <property type="nucleotide sequence ID" value="NZ_JAYMRR010000011.1"/>
</dbReference>
<sequence>MSPASPAGGGGEGAAHHRDLTVVTDLLAEQRRRITDFDGPGERFPAPVQDPGADPPSLPEPGWQQTMDAIPMPALLVAPVLGRDGVPRDYWYVGRNRAALRYSETVIPPAALPAWSGRPVPLFGRFPEMAHTAMPRMLAEAYRGGEIQGPTVVEFPLRAPDGEVARVSAEVRVSRCGPHHLLVAWERGNRQALARAAQHLARTCWMEWNLTGQPPRASFGVRHVLGLHRDAPLPGLVDVAAMTDHAGAESLYQVLYDVLLRGRTAECDLRLPARRNGVLRLLAEPVFRPGGPVWAVRGVMMDVTGDRLTRHRARHAEREATRARDRAQAFGEVAAAFRDALSPRFAGGKVPSGLETAAVYRPDEGAGVGGDWYKARVLPDGRTLLALGDARGHGLAAVTLMAKLRYALAGLAFTAHPVEHLTGWLSDVACDDGPESTATAIVGAYHPERRLLRWVSAGHPAPLLLRDGRVRPLALPPDATGLPLGVVPDTAYTAVETVLAAGDVVLMYSDGLVERRGSDIDADTELLRHRAERLARTSLRRGTGGLQAYAEHVVRAMSDSPQTDDATLLAVRCLP</sequence>
<reference evidence="4 5" key="1">
    <citation type="submission" date="2024-01" db="EMBL/GenBank/DDBJ databases">
        <title>Genome mining of biosynthetic gene clusters to explore secondary metabolites of Streptomyces sp.</title>
        <authorList>
            <person name="Baig A."/>
            <person name="Ajitkumar Shintre N."/>
            <person name="Kumar H."/>
            <person name="Anbarasu A."/>
            <person name="Ramaiah S."/>
        </authorList>
    </citation>
    <scope>NUCLEOTIDE SEQUENCE [LARGE SCALE GENOMIC DNA]</scope>
    <source>
        <strain evidence="4 5">A03</strain>
    </source>
</reference>
<feature type="region of interest" description="Disordered" evidence="2">
    <location>
        <begin position="31"/>
        <end position="65"/>
    </location>
</feature>
<name>A0ABV5DFL6_9ACTN</name>
<dbReference type="InterPro" id="IPR036457">
    <property type="entry name" value="PPM-type-like_dom_sf"/>
</dbReference>
<feature type="domain" description="PPM-type phosphatase" evidence="3">
    <location>
        <begin position="345"/>
        <end position="573"/>
    </location>
</feature>
<dbReference type="InterPro" id="IPR001932">
    <property type="entry name" value="PPM-type_phosphatase-like_dom"/>
</dbReference>
<dbReference type="InterPro" id="IPR052016">
    <property type="entry name" value="Bact_Sigma-Reg"/>
</dbReference>
<protein>
    <submittedName>
        <fullName evidence="4">PP2C family protein-serine/threonine phosphatase</fullName>
        <ecNumber evidence="4">3.1.3.16</ecNumber>
    </submittedName>
</protein>
<dbReference type="SUPFAM" id="SSF81606">
    <property type="entry name" value="PP2C-like"/>
    <property type="match status" value="1"/>
</dbReference>
<feature type="region of interest" description="Disordered" evidence="2">
    <location>
        <begin position="1"/>
        <end position="20"/>
    </location>
</feature>
<accession>A0ABV5DFL6</accession>
<evidence type="ECO:0000259" key="3">
    <source>
        <dbReference type="SMART" id="SM00331"/>
    </source>
</evidence>
<gene>
    <name evidence="4" type="ORF">VSS30_20925</name>
</gene>
<dbReference type="EMBL" id="JAYMRR010000011">
    <property type="protein sequence ID" value="MFB8751269.1"/>
    <property type="molecule type" value="Genomic_DNA"/>
</dbReference>